<dbReference type="EMBL" id="CM051406">
    <property type="protein sequence ID" value="KAJ4702550.1"/>
    <property type="molecule type" value="Genomic_DNA"/>
</dbReference>
<name>A0ACC1WTL2_MELAZ</name>
<organism evidence="1 2">
    <name type="scientific">Melia azedarach</name>
    <name type="common">Chinaberry tree</name>
    <dbReference type="NCBI Taxonomy" id="155640"/>
    <lineage>
        <taxon>Eukaryota</taxon>
        <taxon>Viridiplantae</taxon>
        <taxon>Streptophyta</taxon>
        <taxon>Embryophyta</taxon>
        <taxon>Tracheophyta</taxon>
        <taxon>Spermatophyta</taxon>
        <taxon>Magnoliopsida</taxon>
        <taxon>eudicotyledons</taxon>
        <taxon>Gunneridae</taxon>
        <taxon>Pentapetalae</taxon>
        <taxon>rosids</taxon>
        <taxon>malvids</taxon>
        <taxon>Sapindales</taxon>
        <taxon>Meliaceae</taxon>
        <taxon>Melia</taxon>
    </lineage>
</organism>
<proteinExistence type="predicted"/>
<keyword evidence="2" id="KW-1185">Reference proteome</keyword>
<sequence length="156" mass="17999">MAKAMKKDFIVLYARDMNIAWGDDKRYWNWIKEKDIYSNGFVDDAELIKVCYLDARKKFDTSILDPGTKYEVAFATMVKDNAEGFDHPVKLGLVIPNVIEEERKVDFSKLEKNKWLEIPVGQFIASTGKMEIYLSETSGHWKKGIIIKGIVIRAMN</sequence>
<dbReference type="Proteomes" id="UP001164539">
    <property type="component" value="Chromosome 13"/>
</dbReference>
<evidence type="ECO:0000313" key="1">
    <source>
        <dbReference type="EMBL" id="KAJ4702550.1"/>
    </source>
</evidence>
<accession>A0ACC1WTL2</accession>
<protein>
    <submittedName>
        <fullName evidence="1">Phloem protein 2-like protein</fullName>
    </submittedName>
</protein>
<reference evidence="1 2" key="1">
    <citation type="journal article" date="2023" name="Science">
        <title>Complex scaffold remodeling in plant triterpene biosynthesis.</title>
        <authorList>
            <person name="De La Pena R."/>
            <person name="Hodgson H."/>
            <person name="Liu J.C."/>
            <person name="Stephenson M.J."/>
            <person name="Martin A.C."/>
            <person name="Owen C."/>
            <person name="Harkess A."/>
            <person name="Leebens-Mack J."/>
            <person name="Jimenez L.E."/>
            <person name="Osbourn A."/>
            <person name="Sattely E.S."/>
        </authorList>
    </citation>
    <scope>NUCLEOTIDE SEQUENCE [LARGE SCALE GENOMIC DNA]</scope>
    <source>
        <strain evidence="2">cv. JPN11</strain>
        <tissue evidence="1">Leaf</tissue>
    </source>
</reference>
<comment type="caution">
    <text evidence="1">The sequence shown here is derived from an EMBL/GenBank/DDBJ whole genome shotgun (WGS) entry which is preliminary data.</text>
</comment>
<evidence type="ECO:0000313" key="2">
    <source>
        <dbReference type="Proteomes" id="UP001164539"/>
    </source>
</evidence>
<gene>
    <name evidence="1" type="ORF">OWV82_022587</name>
</gene>